<accession>A0AAW1TPI5</accession>
<name>A0AAW1TPI5_9CUCU</name>
<dbReference type="SUPFAM" id="SSF56219">
    <property type="entry name" value="DNase I-like"/>
    <property type="match status" value="1"/>
</dbReference>
<evidence type="ECO:0000259" key="1">
    <source>
        <dbReference type="Pfam" id="PF03372"/>
    </source>
</evidence>
<sequence>MARKNNNISSAAKIISLNVCGIKQRMIDIEEIINEEKPDVVALQETKLNKKQKFSFLGYEVYRNRQKEIWIYIYRINRTATEVNIKKYVKNKQGSEYDKLNVEEITSEKNSLRRYLITAPIEKEDEMHKSQFWPRDKMFRFYLTQTFLKEQGQGGTVL</sequence>
<organism evidence="2 3">
    <name type="scientific">Henosepilachna vigintioctopunctata</name>
    <dbReference type="NCBI Taxonomy" id="420089"/>
    <lineage>
        <taxon>Eukaryota</taxon>
        <taxon>Metazoa</taxon>
        <taxon>Ecdysozoa</taxon>
        <taxon>Arthropoda</taxon>
        <taxon>Hexapoda</taxon>
        <taxon>Insecta</taxon>
        <taxon>Pterygota</taxon>
        <taxon>Neoptera</taxon>
        <taxon>Endopterygota</taxon>
        <taxon>Coleoptera</taxon>
        <taxon>Polyphaga</taxon>
        <taxon>Cucujiformia</taxon>
        <taxon>Coccinelloidea</taxon>
        <taxon>Coccinellidae</taxon>
        <taxon>Epilachninae</taxon>
        <taxon>Epilachnini</taxon>
        <taxon>Henosepilachna</taxon>
    </lineage>
</organism>
<reference evidence="2 3" key="1">
    <citation type="submission" date="2023-03" db="EMBL/GenBank/DDBJ databases">
        <title>Genome insight into feeding habits of ladybird beetles.</title>
        <authorList>
            <person name="Li H.-S."/>
            <person name="Huang Y.-H."/>
            <person name="Pang H."/>
        </authorList>
    </citation>
    <scope>NUCLEOTIDE SEQUENCE [LARGE SCALE GENOMIC DNA]</scope>
    <source>
        <strain evidence="2">SYSU_2023b</strain>
        <tissue evidence="2">Whole body</tissue>
    </source>
</reference>
<keyword evidence="3" id="KW-1185">Reference proteome</keyword>
<dbReference type="GO" id="GO:0006281">
    <property type="term" value="P:DNA repair"/>
    <property type="evidence" value="ECO:0007669"/>
    <property type="project" value="InterPro"/>
</dbReference>
<dbReference type="PROSITE" id="PS00726">
    <property type="entry name" value="AP_NUCLEASE_F1_1"/>
    <property type="match status" value="1"/>
</dbReference>
<dbReference type="Pfam" id="PF03372">
    <property type="entry name" value="Exo_endo_phos"/>
    <property type="match status" value="1"/>
</dbReference>
<comment type="caution">
    <text evidence="2">The sequence shown here is derived from an EMBL/GenBank/DDBJ whole genome shotgun (WGS) entry which is preliminary data.</text>
</comment>
<feature type="domain" description="Endonuclease/exonuclease/phosphatase" evidence="1">
    <location>
        <begin position="16"/>
        <end position="70"/>
    </location>
</feature>
<evidence type="ECO:0000313" key="2">
    <source>
        <dbReference type="EMBL" id="KAK9873431.1"/>
    </source>
</evidence>
<dbReference type="InterPro" id="IPR036691">
    <property type="entry name" value="Endo/exonu/phosph_ase_sf"/>
</dbReference>
<dbReference type="GO" id="GO:0003677">
    <property type="term" value="F:DNA binding"/>
    <property type="evidence" value="ECO:0007669"/>
    <property type="project" value="InterPro"/>
</dbReference>
<evidence type="ECO:0000313" key="3">
    <source>
        <dbReference type="Proteomes" id="UP001431783"/>
    </source>
</evidence>
<dbReference type="EMBL" id="JARQZJ010000020">
    <property type="protein sequence ID" value="KAK9873431.1"/>
    <property type="molecule type" value="Genomic_DNA"/>
</dbReference>
<protein>
    <recommendedName>
        <fullName evidence="1">Endonuclease/exonuclease/phosphatase domain-containing protein</fullName>
    </recommendedName>
</protein>
<proteinExistence type="predicted"/>
<dbReference type="Proteomes" id="UP001431783">
    <property type="component" value="Unassembled WGS sequence"/>
</dbReference>
<dbReference type="GO" id="GO:0004519">
    <property type="term" value="F:endonuclease activity"/>
    <property type="evidence" value="ECO:0007669"/>
    <property type="project" value="InterPro"/>
</dbReference>
<dbReference type="InterPro" id="IPR005135">
    <property type="entry name" value="Endo/exonuclease/phosphatase"/>
</dbReference>
<dbReference type="Gene3D" id="3.60.10.10">
    <property type="entry name" value="Endonuclease/exonuclease/phosphatase"/>
    <property type="match status" value="1"/>
</dbReference>
<dbReference type="InterPro" id="IPR020847">
    <property type="entry name" value="AP_endonuclease_F1_BS"/>
</dbReference>
<gene>
    <name evidence="2" type="ORF">WA026_022663</name>
</gene>
<dbReference type="AlphaFoldDB" id="A0AAW1TPI5"/>